<sequence length="254" mass="27389">MQKLPVAGSYAALESAVKQSAVCVQNGDGDLVKVFGPQIGWKSVFLIECAGPLLITLYSTTCQSLSTTRPCSTSSWKNSSTRSSCSTPSSVNSRHSFCIDSPMAPCRSPTCSKSMYFVHVSTQTQRLIARTPTQLGTLPRLRARHRRRRLQPHPSARTPASSGPAPTSESCVPPTLAYLDTLSIYLSRAQWAELSNLHTHITSKNLRAVPHGYGFDGLFSVSFPNYFFELIGRTVIAGMTGSRVASAFAVVAGG</sequence>
<protein>
    <recommendedName>
        <fullName evidence="4">Steroid 5-alpha reductase C-terminal domain-containing protein</fullName>
    </recommendedName>
</protein>
<feature type="region of interest" description="Disordered" evidence="1">
    <location>
        <begin position="138"/>
        <end position="169"/>
    </location>
</feature>
<proteinExistence type="predicted"/>
<evidence type="ECO:0000313" key="3">
    <source>
        <dbReference type="Proteomes" id="UP000076532"/>
    </source>
</evidence>
<name>A0A166L8D9_9AGAM</name>
<gene>
    <name evidence="2" type="ORF">FIBSPDRAFT_476394</name>
</gene>
<feature type="region of interest" description="Disordered" evidence="1">
    <location>
        <begin position="68"/>
        <end position="90"/>
    </location>
</feature>
<feature type="compositionally biased region" description="Polar residues" evidence="1">
    <location>
        <begin position="158"/>
        <end position="169"/>
    </location>
</feature>
<feature type="compositionally biased region" description="Low complexity" evidence="1">
    <location>
        <begin position="72"/>
        <end position="90"/>
    </location>
</feature>
<evidence type="ECO:0000313" key="2">
    <source>
        <dbReference type="EMBL" id="KZP22686.1"/>
    </source>
</evidence>
<reference evidence="2 3" key="1">
    <citation type="journal article" date="2016" name="Mol. Biol. Evol.">
        <title>Comparative Genomics of Early-Diverging Mushroom-Forming Fungi Provides Insights into the Origins of Lignocellulose Decay Capabilities.</title>
        <authorList>
            <person name="Nagy L.G."/>
            <person name="Riley R."/>
            <person name="Tritt A."/>
            <person name="Adam C."/>
            <person name="Daum C."/>
            <person name="Floudas D."/>
            <person name="Sun H."/>
            <person name="Yadav J.S."/>
            <person name="Pangilinan J."/>
            <person name="Larsson K.H."/>
            <person name="Matsuura K."/>
            <person name="Barry K."/>
            <person name="Labutti K."/>
            <person name="Kuo R."/>
            <person name="Ohm R.A."/>
            <person name="Bhattacharya S.S."/>
            <person name="Shirouzu T."/>
            <person name="Yoshinaga Y."/>
            <person name="Martin F.M."/>
            <person name="Grigoriev I.V."/>
            <person name="Hibbett D.S."/>
        </authorList>
    </citation>
    <scope>NUCLEOTIDE SEQUENCE [LARGE SCALE GENOMIC DNA]</scope>
    <source>
        <strain evidence="2 3">CBS 109695</strain>
    </source>
</reference>
<evidence type="ECO:0008006" key="4">
    <source>
        <dbReference type="Google" id="ProtNLM"/>
    </source>
</evidence>
<feature type="compositionally biased region" description="Basic residues" evidence="1">
    <location>
        <begin position="141"/>
        <end position="151"/>
    </location>
</feature>
<evidence type="ECO:0000256" key="1">
    <source>
        <dbReference type="SAM" id="MobiDB-lite"/>
    </source>
</evidence>
<dbReference type="STRING" id="436010.A0A166L8D9"/>
<organism evidence="2 3">
    <name type="scientific">Athelia psychrophila</name>
    <dbReference type="NCBI Taxonomy" id="1759441"/>
    <lineage>
        <taxon>Eukaryota</taxon>
        <taxon>Fungi</taxon>
        <taxon>Dikarya</taxon>
        <taxon>Basidiomycota</taxon>
        <taxon>Agaricomycotina</taxon>
        <taxon>Agaricomycetes</taxon>
        <taxon>Agaricomycetidae</taxon>
        <taxon>Atheliales</taxon>
        <taxon>Atheliaceae</taxon>
        <taxon>Athelia</taxon>
    </lineage>
</organism>
<dbReference type="AlphaFoldDB" id="A0A166L8D9"/>
<dbReference type="OrthoDB" id="540503at2759"/>
<dbReference type="Proteomes" id="UP000076532">
    <property type="component" value="Unassembled WGS sequence"/>
</dbReference>
<accession>A0A166L8D9</accession>
<keyword evidence="3" id="KW-1185">Reference proteome</keyword>
<dbReference type="EMBL" id="KV417538">
    <property type="protein sequence ID" value="KZP22686.1"/>
    <property type="molecule type" value="Genomic_DNA"/>
</dbReference>